<dbReference type="EMBL" id="MU006245">
    <property type="protein sequence ID" value="KAF2819268.1"/>
    <property type="molecule type" value="Genomic_DNA"/>
</dbReference>
<name>A0A6A6ZEH0_9PLEO</name>
<dbReference type="Pfam" id="PF20237">
    <property type="entry name" value="DUF6594"/>
    <property type="match status" value="1"/>
</dbReference>
<evidence type="ECO:0000313" key="4">
    <source>
        <dbReference type="Proteomes" id="UP000799424"/>
    </source>
</evidence>
<dbReference type="PANTHER" id="PTHR34502">
    <property type="entry name" value="DUF6594 DOMAIN-CONTAINING PROTEIN-RELATED"/>
    <property type="match status" value="1"/>
</dbReference>
<gene>
    <name evidence="3" type="ORF">CC86DRAFT_450014</name>
</gene>
<proteinExistence type="predicted"/>
<dbReference type="AlphaFoldDB" id="A0A6A6ZEH0"/>
<sequence length="292" mass="33253">MKSFRTFLFGKGACHDLEVQFKQVEDYPTGYPQFSTLIASHGSFQIYRRFARLRARSLLLKQDKLAALEMRLDEIDANERAPLFLGSCRDDANAERSRTILEIDHALEDYDNSIERSTRTLESCPPEPRDVRSLQNWVNNNGCLSWAETEYLTHYNDLRRLVRSKDDAVNRFEGWVEDGLVRLMRKHQADLCGNLSRDQHVFIPSTPFVGIVARILVVLLIIIMISLPIIICVFVESSSARVAVIVLSLILFLFVLSAFITVKTHELVLAAATYTTVLVVFVSESNVRRNAS</sequence>
<dbReference type="InterPro" id="IPR046529">
    <property type="entry name" value="DUF6594"/>
</dbReference>
<evidence type="ECO:0000313" key="3">
    <source>
        <dbReference type="EMBL" id="KAF2819268.1"/>
    </source>
</evidence>
<keyword evidence="1" id="KW-0472">Membrane</keyword>
<feature type="transmembrane region" description="Helical" evidence="1">
    <location>
        <begin position="211"/>
        <end position="235"/>
    </location>
</feature>
<evidence type="ECO:0000259" key="2">
    <source>
        <dbReference type="Pfam" id="PF20237"/>
    </source>
</evidence>
<reference evidence="3" key="1">
    <citation type="journal article" date="2020" name="Stud. Mycol.">
        <title>101 Dothideomycetes genomes: a test case for predicting lifestyles and emergence of pathogens.</title>
        <authorList>
            <person name="Haridas S."/>
            <person name="Albert R."/>
            <person name="Binder M."/>
            <person name="Bloem J."/>
            <person name="Labutti K."/>
            <person name="Salamov A."/>
            <person name="Andreopoulos B."/>
            <person name="Baker S."/>
            <person name="Barry K."/>
            <person name="Bills G."/>
            <person name="Bluhm B."/>
            <person name="Cannon C."/>
            <person name="Castanera R."/>
            <person name="Culley D."/>
            <person name="Daum C."/>
            <person name="Ezra D."/>
            <person name="Gonzalez J."/>
            <person name="Henrissat B."/>
            <person name="Kuo A."/>
            <person name="Liang C."/>
            <person name="Lipzen A."/>
            <person name="Lutzoni F."/>
            <person name="Magnuson J."/>
            <person name="Mondo S."/>
            <person name="Nolan M."/>
            <person name="Ohm R."/>
            <person name="Pangilinan J."/>
            <person name="Park H.-J."/>
            <person name="Ramirez L."/>
            <person name="Alfaro M."/>
            <person name="Sun H."/>
            <person name="Tritt A."/>
            <person name="Yoshinaga Y."/>
            <person name="Zwiers L.-H."/>
            <person name="Turgeon B."/>
            <person name="Goodwin S."/>
            <person name="Spatafora J."/>
            <person name="Crous P."/>
            <person name="Grigoriev I."/>
        </authorList>
    </citation>
    <scope>NUCLEOTIDE SEQUENCE</scope>
    <source>
        <strain evidence="3">CBS 113818</strain>
    </source>
</reference>
<organism evidence="3 4">
    <name type="scientific">Ophiobolus disseminans</name>
    <dbReference type="NCBI Taxonomy" id="1469910"/>
    <lineage>
        <taxon>Eukaryota</taxon>
        <taxon>Fungi</taxon>
        <taxon>Dikarya</taxon>
        <taxon>Ascomycota</taxon>
        <taxon>Pezizomycotina</taxon>
        <taxon>Dothideomycetes</taxon>
        <taxon>Pleosporomycetidae</taxon>
        <taxon>Pleosporales</taxon>
        <taxon>Pleosporineae</taxon>
        <taxon>Phaeosphaeriaceae</taxon>
        <taxon>Ophiobolus</taxon>
    </lineage>
</organism>
<protein>
    <recommendedName>
        <fullName evidence="2">DUF6594 domain-containing protein</fullName>
    </recommendedName>
</protein>
<evidence type="ECO:0000256" key="1">
    <source>
        <dbReference type="SAM" id="Phobius"/>
    </source>
</evidence>
<dbReference type="Proteomes" id="UP000799424">
    <property type="component" value="Unassembled WGS sequence"/>
</dbReference>
<feature type="transmembrane region" description="Helical" evidence="1">
    <location>
        <begin position="267"/>
        <end position="287"/>
    </location>
</feature>
<accession>A0A6A6ZEH0</accession>
<keyword evidence="1" id="KW-1133">Transmembrane helix</keyword>
<dbReference type="OrthoDB" id="5341582at2759"/>
<keyword evidence="1" id="KW-0812">Transmembrane</keyword>
<feature type="domain" description="DUF6594" evidence="2">
    <location>
        <begin position="31"/>
        <end position="279"/>
    </location>
</feature>
<feature type="transmembrane region" description="Helical" evidence="1">
    <location>
        <begin position="242"/>
        <end position="261"/>
    </location>
</feature>
<dbReference type="PANTHER" id="PTHR34502:SF3">
    <property type="entry name" value="DUF6594 DOMAIN-CONTAINING PROTEIN"/>
    <property type="match status" value="1"/>
</dbReference>
<keyword evidence="4" id="KW-1185">Reference proteome</keyword>